<evidence type="ECO:0000313" key="3">
    <source>
        <dbReference type="Proteomes" id="UP000886520"/>
    </source>
</evidence>
<dbReference type="InterPro" id="IPR014729">
    <property type="entry name" value="Rossmann-like_a/b/a_fold"/>
</dbReference>
<dbReference type="PANTHER" id="PTHR31964">
    <property type="entry name" value="ADENINE NUCLEOTIDE ALPHA HYDROLASES-LIKE SUPERFAMILY PROTEIN"/>
    <property type="match status" value="1"/>
</dbReference>
<dbReference type="EMBL" id="JABFUD020000018">
    <property type="protein sequence ID" value="KAI5066027.1"/>
    <property type="molecule type" value="Genomic_DNA"/>
</dbReference>
<proteinExistence type="predicted"/>
<dbReference type="Proteomes" id="UP000886520">
    <property type="component" value="Chromosome 18"/>
</dbReference>
<name>A0A9D4UE74_ADICA</name>
<sequence>METAATDDRQEQGAKTTVVALDESEQSLYSLSWALQTISFRESDKLLLLHAKSLPISGPACGFPGYELSSEVIISMERAQERKINAVMSKAMELCKRKQVNVEKYVVFGDPRYVICEEVEKLQADLLVVGSHGYGAVKRALLGSIKQSIKSRCTEMKELRRTKTVSKIPMEMES</sequence>
<evidence type="ECO:0000259" key="1">
    <source>
        <dbReference type="Pfam" id="PF00582"/>
    </source>
</evidence>
<comment type="caution">
    <text evidence="2">The sequence shown here is derived from an EMBL/GenBank/DDBJ whole genome shotgun (WGS) entry which is preliminary data.</text>
</comment>
<dbReference type="SUPFAM" id="SSF52402">
    <property type="entry name" value="Adenine nucleotide alpha hydrolases-like"/>
    <property type="match status" value="1"/>
</dbReference>
<keyword evidence="3" id="KW-1185">Reference proteome</keyword>
<dbReference type="AlphaFoldDB" id="A0A9D4UE74"/>
<feature type="domain" description="UspA" evidence="1">
    <location>
        <begin position="15"/>
        <end position="149"/>
    </location>
</feature>
<organism evidence="2 3">
    <name type="scientific">Adiantum capillus-veneris</name>
    <name type="common">Maidenhair fern</name>
    <dbReference type="NCBI Taxonomy" id="13818"/>
    <lineage>
        <taxon>Eukaryota</taxon>
        <taxon>Viridiplantae</taxon>
        <taxon>Streptophyta</taxon>
        <taxon>Embryophyta</taxon>
        <taxon>Tracheophyta</taxon>
        <taxon>Polypodiopsida</taxon>
        <taxon>Polypodiidae</taxon>
        <taxon>Polypodiales</taxon>
        <taxon>Pteridineae</taxon>
        <taxon>Pteridaceae</taxon>
        <taxon>Vittarioideae</taxon>
        <taxon>Adiantum</taxon>
    </lineage>
</organism>
<accession>A0A9D4UE74</accession>
<dbReference type="CDD" id="cd23659">
    <property type="entry name" value="USP_At3g01520-like"/>
    <property type="match status" value="1"/>
</dbReference>
<gene>
    <name evidence="2" type="ORF">GOP47_0018651</name>
</gene>
<dbReference type="OrthoDB" id="843225at2759"/>
<reference evidence="2" key="1">
    <citation type="submission" date="2021-01" db="EMBL/GenBank/DDBJ databases">
        <title>Adiantum capillus-veneris genome.</title>
        <authorList>
            <person name="Fang Y."/>
            <person name="Liao Q."/>
        </authorList>
    </citation>
    <scope>NUCLEOTIDE SEQUENCE</scope>
    <source>
        <strain evidence="2">H3</strain>
        <tissue evidence="2">Leaf</tissue>
    </source>
</reference>
<evidence type="ECO:0000313" key="2">
    <source>
        <dbReference type="EMBL" id="KAI5066027.1"/>
    </source>
</evidence>
<dbReference type="PANTHER" id="PTHR31964:SF113">
    <property type="entry name" value="USPA DOMAIN-CONTAINING PROTEIN"/>
    <property type="match status" value="1"/>
</dbReference>
<dbReference type="Gene3D" id="3.40.50.620">
    <property type="entry name" value="HUPs"/>
    <property type="match status" value="1"/>
</dbReference>
<dbReference type="InterPro" id="IPR006015">
    <property type="entry name" value="Universal_stress_UspA"/>
</dbReference>
<protein>
    <recommendedName>
        <fullName evidence="1">UspA domain-containing protein</fullName>
    </recommendedName>
</protein>
<dbReference type="InterPro" id="IPR006016">
    <property type="entry name" value="UspA"/>
</dbReference>
<dbReference type="PRINTS" id="PR01438">
    <property type="entry name" value="UNVRSLSTRESS"/>
</dbReference>
<dbReference type="Pfam" id="PF00582">
    <property type="entry name" value="Usp"/>
    <property type="match status" value="1"/>
</dbReference>